<evidence type="ECO:0000313" key="2">
    <source>
        <dbReference type="EMBL" id="KAF6397157.1"/>
    </source>
</evidence>
<name>A0A7J8BE56_ROUAE</name>
<dbReference type="Proteomes" id="UP000593571">
    <property type="component" value="Unassembled WGS sequence"/>
</dbReference>
<accession>A0A7J8BE56</accession>
<protein>
    <submittedName>
        <fullName evidence="2">Uncharacterized protein</fullName>
    </submittedName>
</protein>
<comment type="caution">
    <text evidence="2">The sequence shown here is derived from an EMBL/GenBank/DDBJ whole genome shotgun (WGS) entry which is preliminary data.</text>
</comment>
<reference evidence="2 3" key="1">
    <citation type="journal article" date="2020" name="Nature">
        <title>Six reference-quality genomes reveal evolution of bat adaptations.</title>
        <authorList>
            <person name="Jebb D."/>
            <person name="Huang Z."/>
            <person name="Pippel M."/>
            <person name="Hughes G.M."/>
            <person name="Lavrichenko K."/>
            <person name="Devanna P."/>
            <person name="Winkler S."/>
            <person name="Jermiin L.S."/>
            <person name="Skirmuntt E.C."/>
            <person name="Katzourakis A."/>
            <person name="Burkitt-Gray L."/>
            <person name="Ray D.A."/>
            <person name="Sullivan K.A.M."/>
            <person name="Roscito J.G."/>
            <person name="Kirilenko B.M."/>
            <person name="Davalos L.M."/>
            <person name="Corthals A.P."/>
            <person name="Power M.L."/>
            <person name="Jones G."/>
            <person name="Ransome R.D."/>
            <person name="Dechmann D.K.N."/>
            <person name="Locatelli A.G."/>
            <person name="Puechmaille S.J."/>
            <person name="Fedrigo O."/>
            <person name="Jarvis E.D."/>
            <person name="Hiller M."/>
            <person name="Vernes S.C."/>
            <person name="Myers E.W."/>
            <person name="Teeling E.C."/>
        </authorList>
    </citation>
    <scope>NUCLEOTIDE SEQUENCE [LARGE SCALE GENOMIC DNA]</scope>
    <source>
        <strain evidence="2">MRouAeg1</strain>
        <tissue evidence="2">Muscle</tissue>
    </source>
</reference>
<proteinExistence type="predicted"/>
<feature type="region of interest" description="Disordered" evidence="1">
    <location>
        <begin position="1"/>
        <end position="49"/>
    </location>
</feature>
<gene>
    <name evidence="2" type="ORF">HJG63_009819</name>
</gene>
<organism evidence="2 3">
    <name type="scientific">Rousettus aegyptiacus</name>
    <name type="common">Egyptian fruit bat</name>
    <name type="synonym">Pteropus aegyptiacus</name>
    <dbReference type="NCBI Taxonomy" id="9407"/>
    <lineage>
        <taxon>Eukaryota</taxon>
        <taxon>Metazoa</taxon>
        <taxon>Chordata</taxon>
        <taxon>Craniata</taxon>
        <taxon>Vertebrata</taxon>
        <taxon>Euteleostomi</taxon>
        <taxon>Mammalia</taxon>
        <taxon>Eutheria</taxon>
        <taxon>Laurasiatheria</taxon>
        <taxon>Chiroptera</taxon>
        <taxon>Yinpterochiroptera</taxon>
        <taxon>Pteropodoidea</taxon>
        <taxon>Pteropodidae</taxon>
        <taxon>Rousettinae</taxon>
        <taxon>Rousettus</taxon>
    </lineage>
</organism>
<sequence length="120" mass="13122">MPHGAATQREDFQGAGEYAGGATSGLGSAKPPPVGDVAHSSAQEWDPKSPCSNFTHLRIPVSVSTEQLFQAIMQSICQRNTSLQGTVHACVCMCVCVCVCLYERERQTETERHREKQKKI</sequence>
<keyword evidence="3" id="KW-1185">Reference proteome</keyword>
<evidence type="ECO:0000313" key="3">
    <source>
        <dbReference type="Proteomes" id="UP000593571"/>
    </source>
</evidence>
<evidence type="ECO:0000256" key="1">
    <source>
        <dbReference type="SAM" id="MobiDB-lite"/>
    </source>
</evidence>
<dbReference type="AlphaFoldDB" id="A0A7J8BE56"/>
<dbReference type="EMBL" id="JACASE010000017">
    <property type="protein sequence ID" value="KAF6397157.1"/>
    <property type="molecule type" value="Genomic_DNA"/>
</dbReference>